<evidence type="ECO:0000313" key="14">
    <source>
        <dbReference type="RefSeq" id="XP_030385676.1"/>
    </source>
</evidence>
<dbReference type="SMART" id="SM00020">
    <property type="entry name" value="Tryp_SPc"/>
    <property type="match status" value="1"/>
</dbReference>
<dbReference type="InterPro" id="IPR043504">
    <property type="entry name" value="Peptidase_S1_PA_chymotrypsin"/>
</dbReference>
<dbReference type="GO" id="GO:0006508">
    <property type="term" value="P:proteolysis"/>
    <property type="evidence" value="ECO:0007669"/>
    <property type="project" value="UniProtKB-KW"/>
</dbReference>
<proteinExistence type="inferred from homology"/>
<evidence type="ECO:0000256" key="10">
    <source>
        <dbReference type="ARBA" id="ARBA00038868"/>
    </source>
</evidence>
<organism evidence="13 14">
    <name type="scientific">Drosophila lebanonensis</name>
    <name type="common">Fruit fly</name>
    <name type="synonym">Scaptodrosophila lebanonensis</name>
    <dbReference type="NCBI Taxonomy" id="7225"/>
    <lineage>
        <taxon>Eukaryota</taxon>
        <taxon>Metazoa</taxon>
        <taxon>Ecdysozoa</taxon>
        <taxon>Arthropoda</taxon>
        <taxon>Hexapoda</taxon>
        <taxon>Insecta</taxon>
        <taxon>Pterygota</taxon>
        <taxon>Neoptera</taxon>
        <taxon>Endopterygota</taxon>
        <taxon>Diptera</taxon>
        <taxon>Brachycera</taxon>
        <taxon>Muscomorpha</taxon>
        <taxon>Ephydroidea</taxon>
        <taxon>Drosophilidae</taxon>
        <taxon>Scaptodrosophila</taxon>
    </lineage>
</organism>
<dbReference type="InterPro" id="IPR018114">
    <property type="entry name" value="TRYPSIN_HIS"/>
</dbReference>
<evidence type="ECO:0000259" key="12">
    <source>
        <dbReference type="PROSITE" id="PS50240"/>
    </source>
</evidence>
<dbReference type="SUPFAM" id="SSF50494">
    <property type="entry name" value="Trypsin-like serine proteases"/>
    <property type="match status" value="1"/>
</dbReference>
<evidence type="ECO:0000256" key="2">
    <source>
        <dbReference type="ARBA" id="ARBA00007664"/>
    </source>
</evidence>
<dbReference type="OrthoDB" id="10051896at2759"/>
<dbReference type="AlphaFoldDB" id="A0A6J2UAY2"/>
<dbReference type="PANTHER" id="PTHR24276:SF91">
    <property type="entry name" value="AT26814P-RELATED"/>
    <property type="match status" value="1"/>
</dbReference>
<protein>
    <recommendedName>
        <fullName evidence="10">trypsin</fullName>
        <ecNumber evidence="10">3.4.21.4</ecNumber>
    </recommendedName>
</protein>
<dbReference type="EC" id="3.4.21.4" evidence="10"/>
<dbReference type="InterPro" id="IPR009003">
    <property type="entry name" value="Peptidase_S1_PA"/>
</dbReference>
<dbReference type="CDD" id="cd00190">
    <property type="entry name" value="Tryp_SPc"/>
    <property type="match status" value="1"/>
</dbReference>
<evidence type="ECO:0000256" key="4">
    <source>
        <dbReference type="ARBA" id="ARBA00022729"/>
    </source>
</evidence>
<dbReference type="PRINTS" id="PR00722">
    <property type="entry name" value="CHYMOTRYPSIN"/>
</dbReference>
<reference evidence="14" key="1">
    <citation type="submission" date="2025-08" db="UniProtKB">
        <authorList>
            <consortium name="RefSeq"/>
        </authorList>
    </citation>
    <scope>IDENTIFICATION</scope>
    <source>
        <strain evidence="14">11010-0011.00</strain>
        <tissue evidence="14">Whole body</tissue>
    </source>
</reference>
<evidence type="ECO:0000256" key="11">
    <source>
        <dbReference type="SAM" id="SignalP"/>
    </source>
</evidence>
<dbReference type="InterPro" id="IPR001314">
    <property type="entry name" value="Peptidase_S1A"/>
</dbReference>
<gene>
    <name evidence="14" type="primary">LOC115632592</name>
</gene>
<evidence type="ECO:0000256" key="7">
    <source>
        <dbReference type="ARBA" id="ARBA00023145"/>
    </source>
</evidence>
<feature type="signal peptide" evidence="11">
    <location>
        <begin position="1"/>
        <end position="22"/>
    </location>
</feature>
<dbReference type="GO" id="GO:0005576">
    <property type="term" value="C:extracellular region"/>
    <property type="evidence" value="ECO:0007669"/>
    <property type="project" value="UniProtKB-SubCell"/>
</dbReference>
<dbReference type="PANTHER" id="PTHR24276">
    <property type="entry name" value="POLYSERASE-RELATED"/>
    <property type="match status" value="1"/>
</dbReference>
<feature type="chain" id="PRO_5026842699" description="trypsin" evidence="11">
    <location>
        <begin position="23"/>
        <end position="255"/>
    </location>
</feature>
<comment type="catalytic activity">
    <reaction evidence="9">
        <text>Preferential cleavage: Arg-|-Xaa, Lys-|-Xaa.</text>
        <dbReference type="EC" id="3.4.21.4"/>
    </reaction>
</comment>
<dbReference type="PROSITE" id="PS50240">
    <property type="entry name" value="TRYPSIN_DOM"/>
    <property type="match status" value="1"/>
</dbReference>
<sequence length="255" mass="26616">MQTALLPLLLPLLELWLPQVGAASGAAANARIVGGTPVDIGSVPYLINLRLNGGFICGGALVKPTHVITAAHCVKGVAASKLLVVGGATLLSEPGVQRTVAKVYVPKSYNGRTLHYDVAVLKLTSPLTGNKIGTIGLCNSSWNVGDLVKISGWGQVTERSQTVSLHVRSAEVALVSRKSCISQYRLRGTITSTMFCASVPGVKDACDGDSGGPAVYQNKLCGIVSWGIGCAQRKSPGVYTNVKTVRTFIDKALGM</sequence>
<keyword evidence="5" id="KW-0378">Hydrolase</keyword>
<comment type="similarity">
    <text evidence="2">Belongs to the peptidase S1 family.</text>
</comment>
<keyword evidence="7" id="KW-0865">Zymogen</keyword>
<keyword evidence="8" id="KW-1015">Disulfide bond</keyword>
<evidence type="ECO:0000256" key="8">
    <source>
        <dbReference type="ARBA" id="ARBA00023157"/>
    </source>
</evidence>
<dbReference type="Gene3D" id="2.40.10.10">
    <property type="entry name" value="Trypsin-like serine proteases"/>
    <property type="match status" value="1"/>
</dbReference>
<keyword evidence="3" id="KW-0645">Protease</keyword>
<dbReference type="Proteomes" id="UP000504634">
    <property type="component" value="Unplaced"/>
</dbReference>
<keyword evidence="4 11" id="KW-0732">Signal</keyword>
<dbReference type="FunFam" id="2.40.10.10:FF:000034">
    <property type="entry name" value="Eupolytin"/>
    <property type="match status" value="1"/>
</dbReference>
<accession>A0A6J2UAY2</accession>
<feature type="domain" description="Peptidase S1" evidence="12">
    <location>
        <begin position="32"/>
        <end position="254"/>
    </location>
</feature>
<evidence type="ECO:0000256" key="3">
    <source>
        <dbReference type="ARBA" id="ARBA00022670"/>
    </source>
</evidence>
<evidence type="ECO:0000256" key="9">
    <source>
        <dbReference type="ARBA" id="ARBA00036320"/>
    </source>
</evidence>
<dbReference type="GO" id="GO:0004252">
    <property type="term" value="F:serine-type endopeptidase activity"/>
    <property type="evidence" value="ECO:0007669"/>
    <property type="project" value="UniProtKB-EC"/>
</dbReference>
<evidence type="ECO:0000256" key="6">
    <source>
        <dbReference type="ARBA" id="ARBA00022825"/>
    </source>
</evidence>
<dbReference type="RefSeq" id="XP_030385676.1">
    <property type="nucleotide sequence ID" value="XM_030529816.1"/>
</dbReference>
<comment type="subcellular location">
    <subcellularLocation>
        <location evidence="1">Secreted</location>
        <location evidence="1">Extracellular space</location>
    </subcellularLocation>
</comment>
<name>A0A6J2UAY2_DROLE</name>
<dbReference type="Pfam" id="PF00089">
    <property type="entry name" value="Trypsin"/>
    <property type="match status" value="1"/>
</dbReference>
<dbReference type="PROSITE" id="PS00134">
    <property type="entry name" value="TRYPSIN_HIS"/>
    <property type="match status" value="1"/>
</dbReference>
<evidence type="ECO:0000256" key="1">
    <source>
        <dbReference type="ARBA" id="ARBA00004239"/>
    </source>
</evidence>
<dbReference type="InterPro" id="IPR001254">
    <property type="entry name" value="Trypsin_dom"/>
</dbReference>
<evidence type="ECO:0000313" key="13">
    <source>
        <dbReference type="Proteomes" id="UP000504634"/>
    </source>
</evidence>
<evidence type="ECO:0000256" key="5">
    <source>
        <dbReference type="ARBA" id="ARBA00022801"/>
    </source>
</evidence>
<keyword evidence="6" id="KW-0720">Serine protease</keyword>
<dbReference type="InterPro" id="IPR050430">
    <property type="entry name" value="Peptidase_S1"/>
</dbReference>
<dbReference type="GeneID" id="115632592"/>
<keyword evidence="13" id="KW-1185">Reference proteome</keyword>